<evidence type="ECO:0000313" key="2">
    <source>
        <dbReference type="Proteomes" id="UP000027821"/>
    </source>
</evidence>
<dbReference type="GO" id="GO:0016787">
    <property type="term" value="F:hydrolase activity"/>
    <property type="evidence" value="ECO:0007669"/>
    <property type="project" value="UniProtKB-ARBA"/>
</dbReference>
<dbReference type="EMBL" id="JMIH01000024">
    <property type="protein sequence ID" value="KEO72700.1"/>
    <property type="molecule type" value="Genomic_DNA"/>
</dbReference>
<accession>A0A074KWW8</accession>
<proteinExistence type="predicted"/>
<dbReference type="Proteomes" id="UP000027821">
    <property type="component" value="Unassembled WGS sequence"/>
</dbReference>
<dbReference type="InterPro" id="IPR002591">
    <property type="entry name" value="Phosphodiest/P_Trfase"/>
</dbReference>
<dbReference type="InterPro" id="IPR017850">
    <property type="entry name" value="Alkaline_phosphatase_core_sf"/>
</dbReference>
<dbReference type="AlphaFoldDB" id="A0A074KWW8"/>
<dbReference type="eggNOG" id="COG1524">
    <property type="taxonomic scope" value="Bacteria"/>
</dbReference>
<reference evidence="1 2" key="1">
    <citation type="submission" date="2014-04" db="EMBL/GenBank/DDBJ databases">
        <title>Characterization and application of a salt tolerant electro-active bacterium.</title>
        <authorList>
            <person name="Yang L."/>
            <person name="Wei S."/>
            <person name="Tay Q.X.M."/>
        </authorList>
    </citation>
    <scope>NUCLEOTIDE SEQUENCE [LARGE SCALE GENOMIC DNA]</scope>
    <source>
        <strain evidence="1 2">LY1</strain>
    </source>
</reference>
<gene>
    <name evidence="1" type="ORF">EL17_18375</name>
</gene>
<dbReference type="RefSeq" id="WP_035077428.1">
    <property type="nucleotide sequence ID" value="NZ_JMIH01000024.1"/>
</dbReference>
<dbReference type="PANTHER" id="PTHR10151">
    <property type="entry name" value="ECTONUCLEOTIDE PYROPHOSPHATASE/PHOSPHODIESTERASE"/>
    <property type="match status" value="1"/>
</dbReference>
<dbReference type="Gene3D" id="3.40.720.10">
    <property type="entry name" value="Alkaline Phosphatase, subunit A"/>
    <property type="match status" value="1"/>
</dbReference>
<organism evidence="1 2">
    <name type="scientific">Anditalea andensis</name>
    <dbReference type="NCBI Taxonomy" id="1048983"/>
    <lineage>
        <taxon>Bacteria</taxon>
        <taxon>Pseudomonadati</taxon>
        <taxon>Bacteroidota</taxon>
        <taxon>Cytophagia</taxon>
        <taxon>Cytophagales</taxon>
        <taxon>Cytophagaceae</taxon>
        <taxon>Anditalea</taxon>
    </lineage>
</organism>
<evidence type="ECO:0000313" key="1">
    <source>
        <dbReference type="EMBL" id="KEO72700.1"/>
    </source>
</evidence>
<dbReference type="PANTHER" id="PTHR10151:SF120">
    <property type="entry name" value="BIS(5'-ADENOSYL)-TRIPHOSPHATASE"/>
    <property type="match status" value="1"/>
</dbReference>
<dbReference type="SUPFAM" id="SSF53649">
    <property type="entry name" value="Alkaline phosphatase-like"/>
    <property type="match status" value="1"/>
</dbReference>
<dbReference type="STRING" id="1048983.EL17_18375"/>
<dbReference type="Pfam" id="PF01663">
    <property type="entry name" value="Phosphodiest"/>
    <property type="match status" value="1"/>
</dbReference>
<protein>
    <submittedName>
        <fullName evidence="1">Nucleotide pyrophosphatase</fullName>
    </submittedName>
</protein>
<keyword evidence="2" id="KW-1185">Reference proteome</keyword>
<dbReference type="OrthoDB" id="279982at2"/>
<sequence length="413" mass="47093">MGKIFLMGIIGLIINSMVLAQEKPKKAVFIILDGISYDVIQQVETPHIDRIAAAGGFSKAYVGGGRGSYSETPTISAVGYNSLLTGTWVNKHNVFDNDIQRPNYNYWTVFRYLKEAMPSAHLAIFSTWLDNRTKLIGEGMAATGNYFLDYSYDGFELDTILYPHDPEKKYISEIDEKVSKEASRYILENGPDLSWVYLEYPDDMGHRFGDGSELYDAVKEADRQTGKIYDSVLERIDRGEDWLVIVTTDHGRQPDTGLHHGGQSDRERDIWISTNANGLNDYFKNQQVAIVDILPTLLRHFQISVPEENINEIDGVSLIDSISVYHPKIEKNDNEIIFKWAFMGEETEDIEIWGAYTNKFRQTGEEDKYHLFGKVKGSKGTYSIPISNLQKEQVKILFKGKRNTVNKWIVNKK</sequence>
<comment type="caution">
    <text evidence="1">The sequence shown here is derived from an EMBL/GenBank/DDBJ whole genome shotgun (WGS) entry which is preliminary data.</text>
</comment>
<name>A0A074KWW8_9BACT</name>